<dbReference type="Proteomes" id="UP000463949">
    <property type="component" value="Chromosome"/>
</dbReference>
<gene>
    <name evidence="2" type="ORF">CTT34_10245</name>
</gene>
<feature type="region of interest" description="Disordered" evidence="1">
    <location>
        <begin position="24"/>
        <end position="96"/>
    </location>
</feature>
<feature type="compositionally biased region" description="Basic and acidic residues" evidence="1">
    <location>
        <begin position="40"/>
        <end position="72"/>
    </location>
</feature>
<dbReference type="EMBL" id="CP024621">
    <property type="protein sequence ID" value="QHD50043.1"/>
    <property type="molecule type" value="Genomic_DNA"/>
</dbReference>
<proteinExistence type="predicted"/>
<evidence type="ECO:0000256" key="1">
    <source>
        <dbReference type="SAM" id="MobiDB-lite"/>
    </source>
</evidence>
<sequence>MFEIIAGVIALLVGALGVLLKQRNSARKQADDNALAASQERARREQEQRITANREKAREESQHVQRENDQHKSAGTRPAVFGDPRLRQHSSGPDTD</sequence>
<name>A0A857GL89_9GAMM</name>
<dbReference type="OrthoDB" id="9994342at2"/>
<reference evidence="2 3" key="1">
    <citation type="submission" date="2017-10" db="EMBL/GenBank/DDBJ databases">
        <title>Coral associated bacteria.</title>
        <authorList>
            <person name="Wang X."/>
        </authorList>
    </citation>
    <scope>NUCLEOTIDE SEQUENCE [LARGE SCALE GENOMIC DNA]</scope>
    <source>
        <strain evidence="2 3">SCSIO 43005</strain>
    </source>
</reference>
<evidence type="ECO:0000313" key="2">
    <source>
        <dbReference type="EMBL" id="QHD50043.1"/>
    </source>
</evidence>
<evidence type="ECO:0008006" key="4">
    <source>
        <dbReference type="Google" id="ProtNLM"/>
    </source>
</evidence>
<protein>
    <recommendedName>
        <fullName evidence="4">DUF2681 domain-containing protein</fullName>
    </recommendedName>
</protein>
<evidence type="ECO:0000313" key="3">
    <source>
        <dbReference type="Proteomes" id="UP000463949"/>
    </source>
</evidence>
<dbReference type="RefSeq" id="WP_159342355.1">
    <property type="nucleotide sequence ID" value="NZ_CP024621.1"/>
</dbReference>
<dbReference type="KEGG" id="hmd:CTT34_10245"/>
<organism evidence="2 3">
    <name type="scientific">Vreelandella aquamarina</name>
    <dbReference type="NCBI Taxonomy" id="77097"/>
    <lineage>
        <taxon>Bacteria</taxon>
        <taxon>Pseudomonadati</taxon>
        <taxon>Pseudomonadota</taxon>
        <taxon>Gammaproteobacteria</taxon>
        <taxon>Oceanospirillales</taxon>
        <taxon>Halomonadaceae</taxon>
        <taxon>Vreelandella</taxon>
    </lineage>
</organism>
<accession>A0A857GL89</accession>
<dbReference type="AlphaFoldDB" id="A0A857GL89"/>